<evidence type="ECO:0000313" key="3">
    <source>
        <dbReference type="Proteomes" id="UP000179467"/>
    </source>
</evidence>
<protein>
    <recommendedName>
        <fullName evidence="4">MltA-interacting protein MipA</fullName>
    </recommendedName>
</protein>
<evidence type="ECO:0008006" key="4">
    <source>
        <dbReference type="Google" id="ProtNLM"/>
    </source>
</evidence>
<feature type="chain" id="PRO_5010331056" description="MltA-interacting protein MipA" evidence="1">
    <location>
        <begin position="23"/>
        <end position="240"/>
    </location>
</feature>
<comment type="caution">
    <text evidence="2">The sequence shown here is derived from an EMBL/GenBank/DDBJ whole genome shotgun (WGS) entry which is preliminary data.</text>
</comment>
<dbReference type="AlphaFoldDB" id="A0A1S1HLH9"/>
<keyword evidence="1" id="KW-0732">Signal</keyword>
<dbReference type="NCBIfam" id="TIGR02001">
    <property type="entry name" value="gcw_chp"/>
    <property type="match status" value="1"/>
</dbReference>
<reference evidence="2 3" key="1">
    <citation type="submission" date="2016-09" db="EMBL/GenBank/DDBJ databases">
        <title>Metabolic pathway, cell adaptation mechanisms and a novel monoxygenase revealed through proteogenomic-transcription analysis of a Sphingomonas haloaromaticamans strain degrading the fungicide ortho-phenylphenol.</title>
        <authorList>
            <person name="Perruchon C."/>
            <person name="Papadopoulou E.S."/>
            <person name="Rousidou C."/>
            <person name="Vasileiadis S."/>
            <person name="Tanou G."/>
            <person name="Amoutzias G."/>
            <person name="Molassiotis A."/>
            <person name="Karpouzas D.G."/>
        </authorList>
    </citation>
    <scope>NUCLEOTIDE SEQUENCE [LARGE SCALE GENOMIC DNA]</scope>
    <source>
        <strain evidence="2 3">P3</strain>
    </source>
</reference>
<evidence type="ECO:0000313" key="2">
    <source>
        <dbReference type="EMBL" id="OHT22256.1"/>
    </source>
</evidence>
<evidence type="ECO:0000256" key="1">
    <source>
        <dbReference type="SAM" id="SignalP"/>
    </source>
</evidence>
<dbReference type="EMBL" id="MIPT01000001">
    <property type="protein sequence ID" value="OHT22256.1"/>
    <property type="molecule type" value="Genomic_DNA"/>
</dbReference>
<dbReference type="Pfam" id="PF09694">
    <property type="entry name" value="Gcw_chp"/>
    <property type="match status" value="1"/>
</dbReference>
<name>A0A1S1HLH9_9SPHN</name>
<organism evidence="2 3">
    <name type="scientific">Edaphosphingomonas haloaromaticamans</name>
    <dbReference type="NCBI Taxonomy" id="653954"/>
    <lineage>
        <taxon>Bacteria</taxon>
        <taxon>Pseudomonadati</taxon>
        <taxon>Pseudomonadota</taxon>
        <taxon>Alphaproteobacteria</taxon>
        <taxon>Sphingomonadales</taxon>
        <taxon>Rhizorhabdaceae</taxon>
        <taxon>Edaphosphingomonas</taxon>
    </lineage>
</organism>
<sequence length="240" mass="25419">MRKILLGLPALALFAASAPAFAGGTEPIEGITISGGITGVTDYRFRGVSLTDKDLAIQPTLTISHKSGFYVGTWMSNLKDSYTYGSWETDLYAGWTGEVGAGITVDAAVLYYTYLDGHGDSDYFEPYVSASYTIGPVTAKAGVNWAISSNATGNEDWFYSYGQLSAAIPSTPITVTGKFGHQELGNYAHSYSDWSLGASATFGVITAGVTYSGTNIKGIRPYAEPRLADDAVVFSLGVAF</sequence>
<dbReference type="Proteomes" id="UP000179467">
    <property type="component" value="Unassembled WGS sequence"/>
</dbReference>
<dbReference type="OrthoDB" id="9793561at2"/>
<gene>
    <name evidence="2" type="ORF">BHE75_04282</name>
</gene>
<dbReference type="InterPro" id="IPR010239">
    <property type="entry name" value="CHP02001"/>
</dbReference>
<accession>A0A1S1HLH9</accession>
<proteinExistence type="predicted"/>
<feature type="signal peptide" evidence="1">
    <location>
        <begin position="1"/>
        <end position="22"/>
    </location>
</feature>
<keyword evidence="3" id="KW-1185">Reference proteome</keyword>
<dbReference type="RefSeq" id="WP_070935247.1">
    <property type="nucleotide sequence ID" value="NZ_MIPT01000001.1"/>
</dbReference>